<comment type="caution">
    <text evidence="2">The sequence shown here is derived from an EMBL/GenBank/DDBJ whole genome shotgun (WGS) entry which is preliminary data.</text>
</comment>
<keyword evidence="1" id="KW-0732">Signal</keyword>
<dbReference type="OrthoDB" id="8757135at2"/>
<evidence type="ECO:0000313" key="2">
    <source>
        <dbReference type="EMBL" id="PZA10766.1"/>
    </source>
</evidence>
<proteinExistence type="predicted"/>
<accession>A0A323UIG8</accession>
<evidence type="ECO:0000313" key="3">
    <source>
        <dbReference type="Proteomes" id="UP000248134"/>
    </source>
</evidence>
<name>A0A323UIG8_RHOPL</name>
<protein>
    <submittedName>
        <fullName evidence="2">Uncharacterized protein</fullName>
    </submittedName>
</protein>
<dbReference type="AlphaFoldDB" id="A0A323UIG8"/>
<dbReference type="EMBL" id="QKQS01000023">
    <property type="protein sequence ID" value="PZA10766.1"/>
    <property type="molecule type" value="Genomic_DNA"/>
</dbReference>
<organism evidence="2 3">
    <name type="scientific">Rhodopseudomonas palustris</name>
    <dbReference type="NCBI Taxonomy" id="1076"/>
    <lineage>
        <taxon>Bacteria</taxon>
        <taxon>Pseudomonadati</taxon>
        <taxon>Pseudomonadota</taxon>
        <taxon>Alphaproteobacteria</taxon>
        <taxon>Hyphomicrobiales</taxon>
        <taxon>Nitrobacteraceae</taxon>
        <taxon>Rhodopseudomonas</taxon>
    </lineage>
</organism>
<gene>
    <name evidence="2" type="ORF">DNX69_15575</name>
</gene>
<feature type="chain" id="PRO_5016280045" evidence="1">
    <location>
        <begin position="27"/>
        <end position="473"/>
    </location>
</feature>
<feature type="signal peptide" evidence="1">
    <location>
        <begin position="1"/>
        <end position="26"/>
    </location>
</feature>
<dbReference type="RefSeq" id="WP_110786862.1">
    <property type="nucleotide sequence ID" value="NZ_QKQS01000023.1"/>
</dbReference>
<evidence type="ECO:0000256" key="1">
    <source>
        <dbReference type="SAM" id="SignalP"/>
    </source>
</evidence>
<sequence length="473" mass="51152">MKMNRHFIASVSLLLCAWLLPTGIDAQTSYVPQFRDYPAISPLIWLPSAPDLSTPEEYKYRTRITKASKQSANFAGHHVLASWGCGAECVTGVILDLPTGKVTFLPTVCCWGTVDDKFNPIEFRPDSRLVVFSGLLYEQGENSAHFFEFKDGRLLPIATIQRGRGEMKSAAVTSPFPQAAASESTYSKGVQAASQADDDRDPHFMHEFAALAKVRVGAAEGVSGWPADYAPLISQIQESGGFASYRATQMALSFLARGGVFMPIQSTRGGSTFVIYHPVADVGLLLGYRAGATVPDRGLLVPGEILRSDRIYGDEPPWVRTSGTLVDHIRSASEAIRSSNAKSYAKATSTLDPVADYTATLRANGKFRLLARDRLFASGMIANNAQIPCGTKFDAIAGTVEDMRRADGRLDIDVDPGMSTATYAVGGAVGPGRGVKIYALRQDPYILLAVWFDLSGGNCQLERIVAMSVFAQK</sequence>
<dbReference type="Proteomes" id="UP000248134">
    <property type="component" value="Unassembled WGS sequence"/>
</dbReference>
<reference evidence="2 3" key="1">
    <citation type="submission" date="2018-06" db="EMBL/GenBank/DDBJ databases">
        <title>Draft Whole-Genome Sequence of the purple photosynthetic bacterium Rhodospeudomonas palustris XCP.</title>
        <authorList>
            <person name="Rayyan A."/>
            <person name="Meyer T.E."/>
            <person name="Kyndt J.A."/>
        </authorList>
    </citation>
    <scope>NUCLEOTIDE SEQUENCE [LARGE SCALE GENOMIC DNA]</scope>
    <source>
        <strain evidence="2 3">XCP</strain>
    </source>
</reference>